<proteinExistence type="predicted"/>
<protein>
    <recommendedName>
        <fullName evidence="3">TIGR00266 family protein</fullName>
    </recommendedName>
</protein>
<evidence type="ECO:0000313" key="2">
    <source>
        <dbReference type="Proteomes" id="UP000051790"/>
    </source>
</evidence>
<dbReference type="Pfam" id="PF01987">
    <property type="entry name" value="AIM24"/>
    <property type="match status" value="1"/>
</dbReference>
<dbReference type="AlphaFoldDB" id="A0A0R1R1N3"/>
<dbReference type="NCBIfam" id="TIGR00266">
    <property type="entry name" value="TIGR00266 family protein"/>
    <property type="match status" value="1"/>
</dbReference>
<dbReference type="PATRIC" id="fig|1423769.4.peg.389"/>
<dbReference type="PANTHER" id="PTHR43657">
    <property type="entry name" value="TRYPTOPHAN RNA-BINDING ATTENUATOR PROTEIN-LIKE PROTEIN"/>
    <property type="match status" value="1"/>
</dbReference>
<reference evidence="1 2" key="1">
    <citation type="journal article" date="2015" name="Genome Announc.">
        <title>Expanding the biotechnology potential of lactobacilli through comparative genomics of 213 strains and associated genera.</title>
        <authorList>
            <person name="Sun Z."/>
            <person name="Harris H.M."/>
            <person name="McCann A."/>
            <person name="Guo C."/>
            <person name="Argimon S."/>
            <person name="Zhang W."/>
            <person name="Yang X."/>
            <person name="Jeffery I.B."/>
            <person name="Cooney J.C."/>
            <person name="Kagawa T.F."/>
            <person name="Liu W."/>
            <person name="Song Y."/>
            <person name="Salvetti E."/>
            <person name="Wrobel A."/>
            <person name="Rasinkangas P."/>
            <person name="Parkhill J."/>
            <person name="Rea M.C."/>
            <person name="O'Sullivan O."/>
            <person name="Ritari J."/>
            <person name="Douillard F.P."/>
            <person name="Paul Ross R."/>
            <person name="Yang R."/>
            <person name="Briner A.E."/>
            <person name="Felis G.E."/>
            <person name="de Vos W.M."/>
            <person name="Barrangou R."/>
            <person name="Klaenhammer T.R."/>
            <person name="Caufield P.W."/>
            <person name="Cui Y."/>
            <person name="Zhang H."/>
            <person name="O'Toole P.W."/>
        </authorList>
    </citation>
    <scope>NUCLEOTIDE SEQUENCE [LARGE SCALE GENOMIC DNA]</scope>
    <source>
        <strain evidence="1 2">DSM 13343</strain>
    </source>
</reference>
<dbReference type="Proteomes" id="UP000051790">
    <property type="component" value="Unassembled WGS sequence"/>
</dbReference>
<keyword evidence="2" id="KW-1185">Reference proteome</keyword>
<accession>A0A0R1R1N3</accession>
<dbReference type="SUPFAM" id="SSF51219">
    <property type="entry name" value="TRAP-like"/>
    <property type="match status" value="1"/>
</dbReference>
<dbReference type="OrthoDB" id="9779518at2"/>
<dbReference type="InterPro" id="IPR036983">
    <property type="entry name" value="AIM24_sf"/>
</dbReference>
<dbReference type="Gene3D" id="3.60.160.10">
    <property type="entry name" value="Mitochondrial biogenesis AIM24"/>
    <property type="match status" value="1"/>
</dbReference>
<dbReference type="RefSeq" id="WP_056963036.1">
    <property type="nucleotide sequence ID" value="NZ_AZEU01000102.1"/>
</dbReference>
<comment type="caution">
    <text evidence="1">The sequence shown here is derived from an EMBL/GenBank/DDBJ whole genome shotgun (WGS) entry which is preliminary data.</text>
</comment>
<dbReference type="InterPro" id="IPR002838">
    <property type="entry name" value="AIM24"/>
</dbReference>
<evidence type="ECO:0000313" key="1">
    <source>
        <dbReference type="EMBL" id="KRL47192.1"/>
    </source>
</evidence>
<name>A0A0R1R1N3_9LACO</name>
<gene>
    <name evidence="1" type="ORF">FD01_GL000361</name>
</gene>
<organism evidence="1 2">
    <name type="scientific">Lacticaseibacillus manihotivorans DSM 13343 = JCM 12514</name>
    <dbReference type="NCBI Taxonomy" id="1423769"/>
    <lineage>
        <taxon>Bacteria</taxon>
        <taxon>Bacillati</taxon>
        <taxon>Bacillota</taxon>
        <taxon>Bacilli</taxon>
        <taxon>Lactobacillales</taxon>
        <taxon>Lactobacillaceae</taxon>
        <taxon>Lacticaseibacillus</taxon>
    </lineage>
</organism>
<evidence type="ECO:0008006" key="3">
    <source>
        <dbReference type="Google" id="ProtNLM"/>
    </source>
</evidence>
<dbReference type="InterPro" id="IPR016031">
    <property type="entry name" value="Trp_RNA-bd_attenuator-like_dom"/>
</dbReference>
<sequence length="234" mass="24494">MEYQTLGSGTFPLVTISLNRGDSVQIESGAMVYHNGGVELSGRMNANGSKGLGGMLKAAARSMTSGESFFITTASGTQQGGELGIAPGNPGAIQALDLHDDSQWCLNTGAFLAGDAGTSYQMIRQHVGKALFGGTGGLFVMQTSGTGTMLVSAYGDLLAIDLDGSHDYLIDNTHVVAWQTSLQYSIEVASGTFGFTTGEGLVNRFTGRGRVYIQTRNIEALANMVSPYIATKQS</sequence>
<dbReference type="PANTHER" id="PTHR43657:SF1">
    <property type="entry name" value="ALTERED INHERITANCE OF MITOCHONDRIA PROTEIN 24, MITOCHONDRIAL"/>
    <property type="match status" value="1"/>
</dbReference>
<dbReference type="EMBL" id="AZEU01000102">
    <property type="protein sequence ID" value="KRL47192.1"/>
    <property type="molecule type" value="Genomic_DNA"/>
</dbReference>